<dbReference type="SMART" id="SM00702">
    <property type="entry name" value="P4Hc"/>
    <property type="match status" value="1"/>
</dbReference>
<protein>
    <recommendedName>
        <fullName evidence="7">Fe2OG dioxygenase domain-containing protein</fullName>
    </recommendedName>
</protein>
<dbReference type="Proteomes" id="UP000231019">
    <property type="component" value="Unassembled WGS sequence"/>
</dbReference>
<gene>
    <name evidence="8" type="ORF">COW36_19830</name>
</gene>
<name>A0A2M7G0W4_9BACT</name>
<proteinExistence type="predicted"/>
<dbReference type="EMBL" id="PFFQ01000055">
    <property type="protein sequence ID" value="PIW14900.1"/>
    <property type="molecule type" value="Genomic_DNA"/>
</dbReference>
<organism evidence="8 9">
    <name type="scientific">bacterium (Candidatus Blackallbacteria) CG17_big_fil_post_rev_8_21_14_2_50_48_46</name>
    <dbReference type="NCBI Taxonomy" id="2014261"/>
    <lineage>
        <taxon>Bacteria</taxon>
        <taxon>Candidatus Blackallbacteria</taxon>
    </lineage>
</organism>
<comment type="caution">
    <text evidence="8">The sequence shown here is derived from an EMBL/GenBank/DDBJ whole genome shotgun (WGS) entry which is preliminary data.</text>
</comment>
<dbReference type="InterPro" id="IPR005123">
    <property type="entry name" value="Oxoglu/Fe-dep_dioxygenase_dom"/>
</dbReference>
<keyword evidence="2" id="KW-0479">Metal-binding</keyword>
<dbReference type="GO" id="GO:0005506">
    <property type="term" value="F:iron ion binding"/>
    <property type="evidence" value="ECO:0007669"/>
    <property type="project" value="InterPro"/>
</dbReference>
<keyword evidence="6" id="KW-0408">Iron</keyword>
<evidence type="ECO:0000256" key="5">
    <source>
        <dbReference type="ARBA" id="ARBA00023002"/>
    </source>
</evidence>
<keyword evidence="4" id="KW-0223">Dioxygenase</keyword>
<comment type="cofactor">
    <cofactor evidence="1">
        <name>L-ascorbate</name>
        <dbReference type="ChEBI" id="CHEBI:38290"/>
    </cofactor>
</comment>
<dbReference type="GO" id="GO:0016705">
    <property type="term" value="F:oxidoreductase activity, acting on paired donors, with incorporation or reduction of molecular oxygen"/>
    <property type="evidence" value="ECO:0007669"/>
    <property type="project" value="InterPro"/>
</dbReference>
<evidence type="ECO:0000256" key="2">
    <source>
        <dbReference type="ARBA" id="ARBA00022723"/>
    </source>
</evidence>
<evidence type="ECO:0000256" key="1">
    <source>
        <dbReference type="ARBA" id="ARBA00001961"/>
    </source>
</evidence>
<dbReference type="AlphaFoldDB" id="A0A2M7G0W4"/>
<evidence type="ECO:0000259" key="7">
    <source>
        <dbReference type="PROSITE" id="PS51471"/>
    </source>
</evidence>
<dbReference type="PROSITE" id="PS51471">
    <property type="entry name" value="FE2OG_OXY"/>
    <property type="match status" value="1"/>
</dbReference>
<dbReference type="Gene3D" id="2.60.120.620">
    <property type="entry name" value="q2cbj1_9rhob like domain"/>
    <property type="match status" value="1"/>
</dbReference>
<keyword evidence="5" id="KW-0560">Oxidoreductase</keyword>
<keyword evidence="3" id="KW-0847">Vitamin C</keyword>
<evidence type="ECO:0000313" key="9">
    <source>
        <dbReference type="Proteomes" id="UP000231019"/>
    </source>
</evidence>
<feature type="domain" description="Fe2OG dioxygenase" evidence="7">
    <location>
        <begin position="89"/>
        <end position="207"/>
    </location>
</feature>
<sequence length="207" mass="23500">MIDPVFFEKQGLLFYRPHFFTPAELNELHAILKTCPEDMAPVYTQTGGKQLNASDRKTAQIDISAAMREAISQKLYTQKTAFENFFKLQLSGCEAPAVLKYLTGYYFRAHRDWKAELNHQPELADMRPRQVSAIIFLSEQVEQTPGEREYQGGELVIYASLQGKSDKLIGLPVKAEPGALIAFRSDLMHEVKPVLAGERITLVTWMF</sequence>
<dbReference type="GO" id="GO:0051213">
    <property type="term" value="F:dioxygenase activity"/>
    <property type="evidence" value="ECO:0007669"/>
    <property type="project" value="UniProtKB-KW"/>
</dbReference>
<reference evidence="8 9" key="1">
    <citation type="submission" date="2017-09" db="EMBL/GenBank/DDBJ databases">
        <title>Depth-based differentiation of microbial function through sediment-hosted aquifers and enrichment of novel symbionts in the deep terrestrial subsurface.</title>
        <authorList>
            <person name="Probst A.J."/>
            <person name="Ladd B."/>
            <person name="Jarett J.K."/>
            <person name="Geller-Mcgrath D.E."/>
            <person name="Sieber C.M."/>
            <person name="Emerson J.B."/>
            <person name="Anantharaman K."/>
            <person name="Thomas B.C."/>
            <person name="Malmstrom R."/>
            <person name="Stieglmeier M."/>
            <person name="Klingl A."/>
            <person name="Woyke T."/>
            <person name="Ryan C.M."/>
            <person name="Banfield J.F."/>
        </authorList>
    </citation>
    <scope>NUCLEOTIDE SEQUENCE [LARGE SCALE GENOMIC DNA]</scope>
    <source>
        <strain evidence="8">CG17_big_fil_post_rev_8_21_14_2_50_48_46</strain>
    </source>
</reference>
<dbReference type="Pfam" id="PF13640">
    <property type="entry name" value="2OG-FeII_Oxy_3"/>
    <property type="match status" value="1"/>
</dbReference>
<dbReference type="InterPro" id="IPR044862">
    <property type="entry name" value="Pro_4_hyd_alph_FE2OG_OXY"/>
</dbReference>
<evidence type="ECO:0000256" key="6">
    <source>
        <dbReference type="ARBA" id="ARBA00023004"/>
    </source>
</evidence>
<evidence type="ECO:0000256" key="4">
    <source>
        <dbReference type="ARBA" id="ARBA00022964"/>
    </source>
</evidence>
<evidence type="ECO:0000313" key="8">
    <source>
        <dbReference type="EMBL" id="PIW14900.1"/>
    </source>
</evidence>
<evidence type="ECO:0000256" key="3">
    <source>
        <dbReference type="ARBA" id="ARBA00022896"/>
    </source>
</evidence>
<dbReference type="GO" id="GO:0031418">
    <property type="term" value="F:L-ascorbic acid binding"/>
    <property type="evidence" value="ECO:0007669"/>
    <property type="project" value="UniProtKB-KW"/>
</dbReference>
<dbReference type="InterPro" id="IPR006620">
    <property type="entry name" value="Pro_4_hyd_alph"/>
</dbReference>
<accession>A0A2M7G0W4</accession>